<dbReference type="InterPro" id="IPR005122">
    <property type="entry name" value="Uracil-DNA_glycosylase-like"/>
</dbReference>
<evidence type="ECO:0000256" key="2">
    <source>
        <dbReference type="ARBA" id="ARBA00006521"/>
    </source>
</evidence>
<organism evidence="14 15">
    <name type="scientific">Piscinibacterium candidicorallinum</name>
    <dbReference type="NCBI Taxonomy" id="1793872"/>
    <lineage>
        <taxon>Bacteria</taxon>
        <taxon>Pseudomonadati</taxon>
        <taxon>Pseudomonadota</taxon>
        <taxon>Betaproteobacteria</taxon>
        <taxon>Burkholderiales</taxon>
        <taxon>Piscinibacterium</taxon>
    </lineage>
</organism>
<dbReference type="Pfam" id="PF03167">
    <property type="entry name" value="UDG"/>
    <property type="match status" value="1"/>
</dbReference>
<keyword evidence="11" id="KW-0234">DNA repair</keyword>
<comment type="similarity">
    <text evidence="2">Belongs to the uracil-DNA glycosylase (UDG) superfamily. Type 4 (UDGa) family.</text>
</comment>
<sequence length="259" mass="27922">MNSRQAQILEALEIPIWQLRPTQADVSAESATEEAGQRTQQAEFNPGAAAEAHPPENAQTANGASPEAVDLAQLDWDALQSAVSACTRCALCKSRRQTVFAAGRPGARWMVIGEAPGAEEDQQGEPFVGQAGKLLDNMLRSVGASRERNVLIANVLKCRPPGNRNPEPAEVAACAPYLMRQIELAQPEFLLLLGKFAASSLLRAEGSIASLRGRTHRVDVGGRSIPAVVSYHPAYLLRQPEEKAKAWADLKLAVRTMQP</sequence>
<evidence type="ECO:0000256" key="3">
    <source>
        <dbReference type="ARBA" id="ARBA00012030"/>
    </source>
</evidence>
<dbReference type="Proteomes" id="UP001595556">
    <property type="component" value="Unassembled WGS sequence"/>
</dbReference>
<evidence type="ECO:0000256" key="4">
    <source>
        <dbReference type="ARBA" id="ARBA00019403"/>
    </source>
</evidence>
<keyword evidence="15" id="KW-1185">Reference proteome</keyword>
<protein>
    <recommendedName>
        <fullName evidence="4">Type-4 uracil-DNA glycosylase</fullName>
        <ecNumber evidence="3">3.2.2.27</ecNumber>
    </recommendedName>
</protein>
<dbReference type="NCBIfam" id="TIGR00758">
    <property type="entry name" value="UDG_fam4"/>
    <property type="match status" value="1"/>
</dbReference>
<feature type="region of interest" description="Disordered" evidence="12">
    <location>
        <begin position="25"/>
        <end position="65"/>
    </location>
</feature>
<evidence type="ECO:0000313" key="15">
    <source>
        <dbReference type="Proteomes" id="UP001595556"/>
    </source>
</evidence>
<name>A0ABV7H2S5_9BURK</name>
<dbReference type="PANTHER" id="PTHR33693">
    <property type="entry name" value="TYPE-5 URACIL-DNA GLYCOSYLASE"/>
    <property type="match status" value="1"/>
</dbReference>
<keyword evidence="9" id="KW-0408">Iron</keyword>
<evidence type="ECO:0000256" key="5">
    <source>
        <dbReference type="ARBA" id="ARBA00022485"/>
    </source>
</evidence>
<keyword evidence="5" id="KW-0004">4Fe-4S</keyword>
<evidence type="ECO:0000256" key="1">
    <source>
        <dbReference type="ARBA" id="ARBA00001400"/>
    </source>
</evidence>
<dbReference type="SMART" id="SM00987">
    <property type="entry name" value="UreE_C"/>
    <property type="match status" value="1"/>
</dbReference>
<keyword evidence="7" id="KW-0227">DNA damage</keyword>
<feature type="domain" description="Uracil-DNA glycosylase-like" evidence="13">
    <location>
        <begin position="100"/>
        <end position="251"/>
    </location>
</feature>
<evidence type="ECO:0000259" key="13">
    <source>
        <dbReference type="SMART" id="SM00986"/>
    </source>
</evidence>
<comment type="catalytic activity">
    <reaction evidence="1">
        <text>Hydrolyzes single-stranded DNA or mismatched double-stranded DNA and polynucleotides, releasing free uracil.</text>
        <dbReference type="EC" id="3.2.2.27"/>
    </reaction>
</comment>
<evidence type="ECO:0000256" key="8">
    <source>
        <dbReference type="ARBA" id="ARBA00022801"/>
    </source>
</evidence>
<evidence type="ECO:0000256" key="10">
    <source>
        <dbReference type="ARBA" id="ARBA00023014"/>
    </source>
</evidence>
<dbReference type="GO" id="GO:0004844">
    <property type="term" value="F:uracil DNA N-glycosylase activity"/>
    <property type="evidence" value="ECO:0007669"/>
    <property type="project" value="UniProtKB-EC"/>
</dbReference>
<dbReference type="EC" id="3.2.2.27" evidence="3"/>
<dbReference type="InterPro" id="IPR036895">
    <property type="entry name" value="Uracil-DNA_glycosylase-like_sf"/>
</dbReference>
<proteinExistence type="inferred from homology"/>
<dbReference type="InterPro" id="IPR005273">
    <property type="entry name" value="Ura-DNA_glyco_family4"/>
</dbReference>
<keyword evidence="14" id="KW-0326">Glycosidase</keyword>
<accession>A0ABV7H2S5</accession>
<keyword evidence="6" id="KW-0479">Metal-binding</keyword>
<keyword evidence="8 14" id="KW-0378">Hydrolase</keyword>
<dbReference type="SUPFAM" id="SSF52141">
    <property type="entry name" value="Uracil-DNA glycosylase-like"/>
    <property type="match status" value="1"/>
</dbReference>
<dbReference type="InterPro" id="IPR051536">
    <property type="entry name" value="UDG_Type-4/5"/>
</dbReference>
<evidence type="ECO:0000256" key="7">
    <source>
        <dbReference type="ARBA" id="ARBA00022763"/>
    </source>
</evidence>
<dbReference type="SMART" id="SM00986">
    <property type="entry name" value="UDG"/>
    <property type="match status" value="1"/>
</dbReference>
<comment type="caution">
    <text evidence="14">The sequence shown here is derived from an EMBL/GenBank/DDBJ whole genome shotgun (WGS) entry which is preliminary data.</text>
</comment>
<dbReference type="Gene3D" id="3.40.470.10">
    <property type="entry name" value="Uracil-DNA glycosylase-like domain"/>
    <property type="match status" value="1"/>
</dbReference>
<evidence type="ECO:0000256" key="9">
    <source>
        <dbReference type="ARBA" id="ARBA00023004"/>
    </source>
</evidence>
<dbReference type="EMBL" id="JBHRTI010000003">
    <property type="protein sequence ID" value="MFC3146888.1"/>
    <property type="molecule type" value="Genomic_DNA"/>
</dbReference>
<dbReference type="PANTHER" id="PTHR33693:SF1">
    <property type="entry name" value="TYPE-4 URACIL-DNA GLYCOSYLASE"/>
    <property type="match status" value="1"/>
</dbReference>
<gene>
    <name evidence="14" type="ORF">ACFOEN_04435</name>
</gene>
<dbReference type="CDD" id="cd10030">
    <property type="entry name" value="UDG-F4_TTUDGA_SPO1dp_like"/>
    <property type="match status" value="1"/>
</dbReference>
<reference evidence="15" key="1">
    <citation type="journal article" date="2019" name="Int. J. Syst. Evol. Microbiol.">
        <title>The Global Catalogue of Microorganisms (GCM) 10K type strain sequencing project: providing services to taxonomists for standard genome sequencing and annotation.</title>
        <authorList>
            <consortium name="The Broad Institute Genomics Platform"/>
            <consortium name="The Broad Institute Genome Sequencing Center for Infectious Disease"/>
            <person name="Wu L."/>
            <person name="Ma J."/>
        </authorList>
    </citation>
    <scope>NUCLEOTIDE SEQUENCE [LARGE SCALE GENOMIC DNA]</scope>
    <source>
        <strain evidence="15">KCTC 52168</strain>
    </source>
</reference>
<evidence type="ECO:0000256" key="12">
    <source>
        <dbReference type="SAM" id="MobiDB-lite"/>
    </source>
</evidence>
<keyword evidence="10" id="KW-0411">Iron-sulfur</keyword>
<evidence type="ECO:0000256" key="6">
    <source>
        <dbReference type="ARBA" id="ARBA00022723"/>
    </source>
</evidence>
<evidence type="ECO:0000256" key="11">
    <source>
        <dbReference type="ARBA" id="ARBA00023204"/>
    </source>
</evidence>
<dbReference type="RefSeq" id="WP_377301456.1">
    <property type="nucleotide sequence ID" value="NZ_CP180191.1"/>
</dbReference>
<evidence type="ECO:0000313" key="14">
    <source>
        <dbReference type="EMBL" id="MFC3146888.1"/>
    </source>
</evidence>